<dbReference type="Pfam" id="PF18201">
    <property type="entry name" value="PIH1_CS"/>
    <property type="match status" value="1"/>
</dbReference>
<reference evidence="5" key="1">
    <citation type="submission" date="2018-01" db="EMBL/GenBank/DDBJ databases">
        <authorList>
            <person name="Alioto T."/>
            <person name="Alioto T."/>
        </authorList>
    </citation>
    <scope>NUCLEOTIDE SEQUENCE [LARGE SCALE GENOMIC DNA]</scope>
</reference>
<evidence type="ECO:0000256" key="2">
    <source>
        <dbReference type="SAM" id="MobiDB-lite"/>
    </source>
</evidence>
<feature type="compositionally biased region" description="Acidic residues" evidence="2">
    <location>
        <begin position="87"/>
        <end position="100"/>
    </location>
</feature>
<dbReference type="PANTHER" id="PTHR21083">
    <property type="entry name" value="TWISTER"/>
    <property type="match status" value="1"/>
</dbReference>
<proteinExistence type="inferred from homology"/>
<accession>A0A3B0J7F4</accession>
<dbReference type="InterPro" id="IPR041442">
    <property type="entry name" value="PIH1D1/2/3_CS-like"/>
</dbReference>
<evidence type="ECO:0000313" key="5">
    <source>
        <dbReference type="Proteomes" id="UP000268350"/>
    </source>
</evidence>
<dbReference type="GO" id="GO:0070286">
    <property type="term" value="P:axonemal dynein complex assembly"/>
    <property type="evidence" value="ECO:0007669"/>
    <property type="project" value="InterPro"/>
</dbReference>
<dbReference type="EMBL" id="OUUW01000002">
    <property type="protein sequence ID" value="SPP76063.1"/>
    <property type="molecule type" value="Genomic_DNA"/>
</dbReference>
<evidence type="ECO:0000313" key="4">
    <source>
        <dbReference type="EMBL" id="SPP76063.1"/>
    </source>
</evidence>
<comment type="similarity">
    <text evidence="1">Belongs to the PIH1 family.</text>
</comment>
<protein>
    <submittedName>
        <fullName evidence="4">Blast:Protein PIH1D3</fullName>
    </submittedName>
</protein>
<dbReference type="STRING" id="7266.A0A3B0J7F4"/>
<dbReference type="PANTHER" id="PTHR21083:SF0">
    <property type="entry name" value="DYNEIN AXONEMAL ASSEMBLY FACTOR 6"/>
    <property type="match status" value="1"/>
</dbReference>
<dbReference type="InterPro" id="IPR026697">
    <property type="entry name" value="DNAAF6"/>
</dbReference>
<feature type="region of interest" description="Disordered" evidence="2">
    <location>
        <begin position="1"/>
        <end position="100"/>
    </location>
</feature>
<feature type="domain" description="PIH1D1/2/3 CS-like" evidence="3">
    <location>
        <begin position="109"/>
        <end position="204"/>
    </location>
</feature>
<name>A0A3B0J7F4_DROGU</name>
<dbReference type="OrthoDB" id="25887at2759"/>
<dbReference type="OMA" id="ESMVVHK"/>
<dbReference type="AlphaFoldDB" id="A0A3B0J7F4"/>
<dbReference type="GO" id="GO:0051087">
    <property type="term" value="F:protein-folding chaperone binding"/>
    <property type="evidence" value="ECO:0007669"/>
    <property type="project" value="InterPro"/>
</dbReference>
<dbReference type="GO" id="GO:0045505">
    <property type="term" value="F:dynein intermediate chain binding"/>
    <property type="evidence" value="ECO:0007669"/>
    <property type="project" value="TreeGrafter"/>
</dbReference>
<evidence type="ECO:0000256" key="1">
    <source>
        <dbReference type="ARBA" id="ARBA00008511"/>
    </source>
</evidence>
<organism evidence="4 5">
    <name type="scientific">Drosophila guanche</name>
    <name type="common">Fruit fly</name>
    <dbReference type="NCBI Taxonomy" id="7266"/>
    <lineage>
        <taxon>Eukaryota</taxon>
        <taxon>Metazoa</taxon>
        <taxon>Ecdysozoa</taxon>
        <taxon>Arthropoda</taxon>
        <taxon>Hexapoda</taxon>
        <taxon>Insecta</taxon>
        <taxon>Pterygota</taxon>
        <taxon>Neoptera</taxon>
        <taxon>Endopterygota</taxon>
        <taxon>Diptera</taxon>
        <taxon>Brachycera</taxon>
        <taxon>Muscomorpha</taxon>
        <taxon>Ephydroidea</taxon>
        <taxon>Drosophilidae</taxon>
        <taxon>Drosophila</taxon>
        <taxon>Sophophora</taxon>
    </lineage>
</organism>
<keyword evidence="5" id="KW-1185">Reference proteome</keyword>
<evidence type="ECO:0000259" key="3">
    <source>
        <dbReference type="Pfam" id="PF18201"/>
    </source>
</evidence>
<gene>
    <name evidence="4" type="ORF">DGUA_6G006526</name>
</gene>
<sequence length="214" mass="24484">MSVFDNPDQLRKLQNLLNPRQTRPGIDNSSSEDEDESVVRHTRTPGSIGPQTDAASASSASAKTKKKKKPNPLATPLVEEQKKQPDTLEEWQEQQEREDTDILETRKCPEYTMTYSQAVGTEDVFLQMGNRTGSSASCENLILDIHLPDEETTADKMKLTLQERDLDLATVLYRLRLPLPHPVEVDRCQAKYSTELRKLRLTLRLRRELDYVNF</sequence>
<dbReference type="Proteomes" id="UP000268350">
    <property type="component" value="Unassembled WGS sequence"/>
</dbReference>
<dbReference type="GO" id="GO:0005737">
    <property type="term" value="C:cytoplasm"/>
    <property type="evidence" value="ECO:0007669"/>
    <property type="project" value="TreeGrafter"/>
</dbReference>